<accession>A0A1Y2DJB3</accession>
<proteinExistence type="predicted"/>
<dbReference type="InParanoid" id="A0A1Y2DJB3"/>
<dbReference type="AlphaFoldDB" id="A0A1Y2DJB3"/>
<feature type="domain" description="Carboxylesterase type B" evidence="2">
    <location>
        <begin position="29"/>
        <end position="380"/>
    </location>
</feature>
<evidence type="ECO:0000259" key="2">
    <source>
        <dbReference type="Pfam" id="PF00135"/>
    </source>
</evidence>
<organism evidence="3 4">
    <name type="scientific">Pseudomassariella vexata</name>
    <dbReference type="NCBI Taxonomy" id="1141098"/>
    <lineage>
        <taxon>Eukaryota</taxon>
        <taxon>Fungi</taxon>
        <taxon>Dikarya</taxon>
        <taxon>Ascomycota</taxon>
        <taxon>Pezizomycotina</taxon>
        <taxon>Sordariomycetes</taxon>
        <taxon>Xylariomycetidae</taxon>
        <taxon>Amphisphaeriales</taxon>
        <taxon>Pseudomassariaceae</taxon>
        <taxon>Pseudomassariella</taxon>
    </lineage>
</organism>
<reference evidence="3 4" key="1">
    <citation type="submission" date="2016-07" db="EMBL/GenBank/DDBJ databases">
        <title>Pervasive Adenine N6-methylation of Active Genes in Fungi.</title>
        <authorList>
            <consortium name="DOE Joint Genome Institute"/>
            <person name="Mondo S.J."/>
            <person name="Dannebaum R.O."/>
            <person name="Kuo R.C."/>
            <person name="Labutti K."/>
            <person name="Haridas S."/>
            <person name="Kuo A."/>
            <person name="Salamov A."/>
            <person name="Ahrendt S.R."/>
            <person name="Lipzen A."/>
            <person name="Sullivan W."/>
            <person name="Andreopoulos W.B."/>
            <person name="Clum A."/>
            <person name="Lindquist E."/>
            <person name="Daum C."/>
            <person name="Ramamoorthy G.K."/>
            <person name="Gryganskyi A."/>
            <person name="Culley D."/>
            <person name="Magnuson J.K."/>
            <person name="James T.Y."/>
            <person name="O'Malley M.A."/>
            <person name="Stajich J.E."/>
            <person name="Spatafora J.W."/>
            <person name="Visel A."/>
            <person name="Grigoriev I.V."/>
        </authorList>
    </citation>
    <scope>NUCLEOTIDE SEQUENCE [LARGE SCALE GENOMIC DNA]</scope>
    <source>
        <strain evidence="3 4">CBS 129021</strain>
    </source>
</reference>
<dbReference type="InterPro" id="IPR002018">
    <property type="entry name" value="CarbesteraseB"/>
</dbReference>
<dbReference type="Proteomes" id="UP000193689">
    <property type="component" value="Unassembled WGS sequence"/>
</dbReference>
<dbReference type="Gene3D" id="3.40.50.1820">
    <property type="entry name" value="alpha/beta hydrolase"/>
    <property type="match status" value="1"/>
</dbReference>
<dbReference type="EMBL" id="MCFJ01000014">
    <property type="protein sequence ID" value="ORY59310.1"/>
    <property type="molecule type" value="Genomic_DNA"/>
</dbReference>
<keyword evidence="1" id="KW-0732">Signal</keyword>
<evidence type="ECO:0000313" key="4">
    <source>
        <dbReference type="Proteomes" id="UP000193689"/>
    </source>
</evidence>
<gene>
    <name evidence="3" type="ORF">BCR38DRAFT_446231</name>
</gene>
<dbReference type="GeneID" id="63777290"/>
<dbReference type="STRING" id="1141098.A0A1Y2DJB3"/>
<dbReference type="OrthoDB" id="408631at2759"/>
<name>A0A1Y2DJB3_9PEZI</name>
<dbReference type="RefSeq" id="XP_040712004.1">
    <property type="nucleotide sequence ID" value="XM_040861078.1"/>
</dbReference>
<protein>
    <submittedName>
        <fullName evidence="3">Acetylcholinesterase</fullName>
    </submittedName>
</protein>
<dbReference type="InterPro" id="IPR029058">
    <property type="entry name" value="AB_hydrolase_fold"/>
</dbReference>
<evidence type="ECO:0000256" key="1">
    <source>
        <dbReference type="SAM" id="SignalP"/>
    </source>
</evidence>
<keyword evidence="4" id="KW-1185">Reference proteome</keyword>
<sequence length="540" mass="59549">MKFVILSLFALATNGDFGKVAKYPDSDPLTVETSTGTFTGLIDPKFPNTLQFRAIPFAEPPVLSRRWLPPQKLSSPPSEHHYATRFPPSCPQFVTAVTSMWNVNLTKGNLIYNGNQNDSSGLVGEATSEDCLYLAVWTPGSTAPRPEAGFPVLFFITGGGFIIGGIDIPWQMPTSWVERSQSHIVVTINYRLNIFGFPNARGIADGEQNLGILDQRAALEWVRDNIAAFGGDPNRITQWGRSAGSISLDIHAYAFPEDPIAQAYWLQSGTIFSVNTPQDPMHSNFSFVARHVGCESPAGDDEDKDGMAELDCMRHVPFAMIENFIGQYGDRGETPTITFSVIRDDRIVFNDYQARSEAGHFARLPVIISNTANEVSSLVPWPVENLTAGPYQPTVTALDISFMVCPTFNSTVYRNQMDVPVFRFQHAGTFPNLNYYEWLGAYHASDITISFGTYRLLDDIANTTQFEIDVSESMQDHVLAFVKDPYNGPQETMGWNPMVAGDPHGGDLIRFGADGIVSQHVDGIEVDGVCIGIGEYNPFP</sequence>
<dbReference type="PANTHER" id="PTHR11559">
    <property type="entry name" value="CARBOXYLESTERASE"/>
    <property type="match status" value="1"/>
</dbReference>
<dbReference type="SUPFAM" id="SSF53474">
    <property type="entry name" value="alpha/beta-Hydrolases"/>
    <property type="match status" value="1"/>
</dbReference>
<feature type="chain" id="PRO_5012914790" evidence="1">
    <location>
        <begin position="16"/>
        <end position="540"/>
    </location>
</feature>
<feature type="signal peptide" evidence="1">
    <location>
        <begin position="1"/>
        <end position="15"/>
    </location>
</feature>
<comment type="caution">
    <text evidence="3">The sequence shown here is derived from an EMBL/GenBank/DDBJ whole genome shotgun (WGS) entry which is preliminary data.</text>
</comment>
<dbReference type="InterPro" id="IPR050309">
    <property type="entry name" value="Type-B_Carboxylest/Lipase"/>
</dbReference>
<dbReference type="Pfam" id="PF00135">
    <property type="entry name" value="COesterase"/>
    <property type="match status" value="1"/>
</dbReference>
<evidence type="ECO:0000313" key="3">
    <source>
        <dbReference type="EMBL" id="ORY59310.1"/>
    </source>
</evidence>